<evidence type="ECO:0000313" key="2">
    <source>
        <dbReference type="EMBL" id="EXF79519.1"/>
    </source>
</evidence>
<feature type="compositionally biased region" description="Polar residues" evidence="1">
    <location>
        <begin position="271"/>
        <end position="283"/>
    </location>
</feature>
<sequence length="475" mass="52955">MASLKTDATREICYNSWLDAFDDGLDYAGSPPHSMPLVVLHFEGDDLMDRLENSWSVELETRDTWSLPCAHEKDVLGHPGHPCGLWVGWWIPDMTDLYRPDRLRNASVENCGTVPLDYTTVKKAFKVVYKLGVRGPKLFALCEPNPDGLCIAAFVPREAENVFFFEEWRDDTLLGRLSREKDWLQRAKVGALRACPAESATLKSAAQQCQCYPHLYPKDSSSDGKDSMGKGLNNCEVQHAQKQGRGADDAIGSVSASGSSIQHHEGLRNGFPSNDESGHNSVKSPRRFALPPQEVQHNDFTNPASPIRPKSRSIGLKRPHSSTPSPAQAHRKKTRNNFHTEAKIDSDQDRHQPLRGREAPQGRPESIESWAGISIKREATEEGDDEVQAPLDPSADFVADFIASGNLPQLARLPDVFSRQVMLEDFREHLTSTIMAEFDALVQNIVDSTEESIRVLLAETLEKKLKNRLLTARNA</sequence>
<keyword evidence="3" id="KW-1185">Reference proteome</keyword>
<dbReference type="eggNOG" id="ENOG502RUHZ">
    <property type="taxonomic scope" value="Eukaryota"/>
</dbReference>
<evidence type="ECO:0000313" key="3">
    <source>
        <dbReference type="Proteomes" id="UP000020467"/>
    </source>
</evidence>
<dbReference type="HOGENOM" id="CLU_496060_0_0_1"/>
<feature type="region of interest" description="Disordered" evidence="1">
    <location>
        <begin position="240"/>
        <end position="368"/>
    </location>
</feature>
<dbReference type="EMBL" id="JARH01000547">
    <property type="protein sequence ID" value="EXF79519.1"/>
    <property type="molecule type" value="Genomic_DNA"/>
</dbReference>
<dbReference type="AlphaFoldDB" id="A0A010RNI6"/>
<feature type="compositionally biased region" description="Low complexity" evidence="1">
    <location>
        <begin position="249"/>
        <end position="261"/>
    </location>
</feature>
<gene>
    <name evidence="2" type="ORF">CFIO01_03636</name>
</gene>
<feature type="compositionally biased region" description="Basic residues" evidence="1">
    <location>
        <begin position="309"/>
        <end position="320"/>
    </location>
</feature>
<comment type="caution">
    <text evidence="2">The sequence shown here is derived from an EMBL/GenBank/DDBJ whole genome shotgun (WGS) entry which is preliminary data.</text>
</comment>
<name>A0A010RNI6_9PEZI</name>
<dbReference type="OrthoDB" id="4840732at2759"/>
<accession>A0A010RNI6</accession>
<reference evidence="2 3" key="1">
    <citation type="submission" date="2014-02" db="EMBL/GenBank/DDBJ databases">
        <title>The genome sequence of Colletotrichum fioriniae PJ7.</title>
        <authorList>
            <person name="Baroncelli R."/>
            <person name="Thon M.R."/>
        </authorList>
    </citation>
    <scope>NUCLEOTIDE SEQUENCE [LARGE SCALE GENOMIC DNA]</scope>
    <source>
        <strain evidence="2 3">PJ7</strain>
    </source>
</reference>
<protein>
    <submittedName>
        <fullName evidence="2">Uncharacterized protein</fullName>
    </submittedName>
</protein>
<dbReference type="Proteomes" id="UP000020467">
    <property type="component" value="Unassembled WGS sequence"/>
</dbReference>
<proteinExistence type="predicted"/>
<feature type="compositionally biased region" description="Basic and acidic residues" evidence="1">
    <location>
        <begin position="338"/>
        <end position="360"/>
    </location>
</feature>
<organism evidence="2 3">
    <name type="scientific">Colletotrichum fioriniae PJ7</name>
    <dbReference type="NCBI Taxonomy" id="1445577"/>
    <lineage>
        <taxon>Eukaryota</taxon>
        <taxon>Fungi</taxon>
        <taxon>Dikarya</taxon>
        <taxon>Ascomycota</taxon>
        <taxon>Pezizomycotina</taxon>
        <taxon>Sordariomycetes</taxon>
        <taxon>Hypocreomycetidae</taxon>
        <taxon>Glomerellales</taxon>
        <taxon>Glomerellaceae</taxon>
        <taxon>Colletotrichum</taxon>
        <taxon>Colletotrichum acutatum species complex</taxon>
    </lineage>
</organism>
<evidence type="ECO:0000256" key="1">
    <source>
        <dbReference type="SAM" id="MobiDB-lite"/>
    </source>
</evidence>
<dbReference type="KEGG" id="cfj:CFIO01_03636"/>